<name>A0AA36C4E5_9BILA</name>
<sequence length="131" mass="14832">MTAEGIYQLAELHDDEAVEQLVMPMPSLTPPPINFVFNYDEDEPDNKNEHQHKVPQGEEDHHDGPTMEPAEAAELGDVHQADIAQINNLQINDDARNAALEVTPPVWANDFQLDEDFAAKLQQYEQRRCCP</sequence>
<comment type="caution">
    <text evidence="2">The sequence shown here is derived from an EMBL/GenBank/DDBJ whole genome shotgun (WGS) entry which is preliminary data.</text>
</comment>
<keyword evidence="3" id="KW-1185">Reference proteome</keyword>
<accession>A0AA36C4E5</accession>
<gene>
    <name evidence="2" type="ORF">MSPICULIGERA_LOCUS907</name>
</gene>
<reference evidence="2" key="1">
    <citation type="submission" date="2023-06" db="EMBL/GenBank/DDBJ databases">
        <authorList>
            <person name="Delattre M."/>
        </authorList>
    </citation>
    <scope>NUCLEOTIDE SEQUENCE</scope>
    <source>
        <strain evidence="2">AF72</strain>
    </source>
</reference>
<dbReference type="Proteomes" id="UP001177023">
    <property type="component" value="Unassembled WGS sequence"/>
</dbReference>
<proteinExistence type="predicted"/>
<organism evidence="2 3">
    <name type="scientific">Mesorhabditis spiculigera</name>
    <dbReference type="NCBI Taxonomy" id="96644"/>
    <lineage>
        <taxon>Eukaryota</taxon>
        <taxon>Metazoa</taxon>
        <taxon>Ecdysozoa</taxon>
        <taxon>Nematoda</taxon>
        <taxon>Chromadorea</taxon>
        <taxon>Rhabditida</taxon>
        <taxon>Rhabditina</taxon>
        <taxon>Rhabditomorpha</taxon>
        <taxon>Rhabditoidea</taxon>
        <taxon>Rhabditidae</taxon>
        <taxon>Mesorhabditinae</taxon>
        <taxon>Mesorhabditis</taxon>
    </lineage>
</organism>
<feature type="non-terminal residue" evidence="2">
    <location>
        <position position="131"/>
    </location>
</feature>
<evidence type="ECO:0000313" key="3">
    <source>
        <dbReference type="Proteomes" id="UP001177023"/>
    </source>
</evidence>
<protein>
    <submittedName>
        <fullName evidence="2">Uncharacterized protein</fullName>
    </submittedName>
</protein>
<dbReference type="EMBL" id="CATQJA010000223">
    <property type="protein sequence ID" value="CAJ0558218.1"/>
    <property type="molecule type" value="Genomic_DNA"/>
</dbReference>
<dbReference type="AlphaFoldDB" id="A0AA36C4E5"/>
<evidence type="ECO:0000256" key="1">
    <source>
        <dbReference type="SAM" id="MobiDB-lite"/>
    </source>
</evidence>
<evidence type="ECO:0000313" key="2">
    <source>
        <dbReference type="EMBL" id="CAJ0558218.1"/>
    </source>
</evidence>
<feature type="region of interest" description="Disordered" evidence="1">
    <location>
        <begin position="33"/>
        <end position="72"/>
    </location>
</feature>
<feature type="compositionally biased region" description="Basic and acidic residues" evidence="1">
    <location>
        <begin position="45"/>
        <end position="65"/>
    </location>
</feature>